<keyword evidence="6 9" id="KW-0472">Membrane</keyword>
<protein>
    <recommendedName>
        <fullName evidence="9">Signal recognition particle receptor FtsY</fullName>
        <shortName evidence="9">SRP receptor</shortName>
        <ecNumber evidence="9">3.6.5.4</ecNumber>
    </recommendedName>
</protein>
<dbReference type="PROSITE" id="PS00300">
    <property type="entry name" value="SRP54"/>
    <property type="match status" value="1"/>
</dbReference>
<dbReference type="GO" id="GO:0006614">
    <property type="term" value="P:SRP-dependent cotranslational protein targeting to membrane"/>
    <property type="evidence" value="ECO:0007669"/>
    <property type="project" value="InterPro"/>
</dbReference>
<evidence type="ECO:0000256" key="4">
    <source>
        <dbReference type="ARBA" id="ARBA00022801"/>
    </source>
</evidence>
<evidence type="ECO:0000313" key="11">
    <source>
        <dbReference type="EMBL" id="NKE38435.1"/>
    </source>
</evidence>
<dbReference type="GO" id="GO:0005886">
    <property type="term" value="C:plasma membrane"/>
    <property type="evidence" value="ECO:0007669"/>
    <property type="project" value="UniProtKB-SubCell"/>
</dbReference>
<dbReference type="Gene3D" id="3.40.50.300">
    <property type="entry name" value="P-loop containing nucleotide triphosphate hydrolases"/>
    <property type="match status" value="1"/>
</dbReference>
<dbReference type="GO" id="GO:0003924">
    <property type="term" value="F:GTPase activity"/>
    <property type="evidence" value="ECO:0007669"/>
    <property type="project" value="UniProtKB-UniRule"/>
</dbReference>
<keyword evidence="7 9" id="KW-0675">Receptor</keyword>
<evidence type="ECO:0000256" key="2">
    <source>
        <dbReference type="ARBA" id="ARBA00022490"/>
    </source>
</evidence>
<evidence type="ECO:0000256" key="6">
    <source>
        <dbReference type="ARBA" id="ARBA00023136"/>
    </source>
</evidence>
<accession>A0A846TSF0</accession>
<dbReference type="PANTHER" id="PTHR43134">
    <property type="entry name" value="SIGNAL RECOGNITION PARTICLE RECEPTOR SUBUNIT ALPHA"/>
    <property type="match status" value="1"/>
</dbReference>
<keyword evidence="3 9" id="KW-0547">Nucleotide-binding</keyword>
<evidence type="ECO:0000256" key="1">
    <source>
        <dbReference type="ARBA" id="ARBA00022475"/>
    </source>
</evidence>
<feature type="binding site" evidence="9">
    <location>
        <begin position="207"/>
        <end position="211"/>
    </location>
    <ligand>
        <name>GTP</name>
        <dbReference type="ChEBI" id="CHEBI:37565"/>
    </ligand>
</feature>
<dbReference type="InterPro" id="IPR000897">
    <property type="entry name" value="SRP54_GTPase_dom"/>
</dbReference>
<dbReference type="SMART" id="SM00963">
    <property type="entry name" value="SRP54_N"/>
    <property type="match status" value="1"/>
</dbReference>
<dbReference type="RefSeq" id="WP_168104907.1">
    <property type="nucleotide sequence ID" value="NZ_CP051215.1"/>
</dbReference>
<feature type="domain" description="SRP54-type proteins GTP-binding" evidence="10">
    <location>
        <begin position="292"/>
        <end position="305"/>
    </location>
</feature>
<dbReference type="InterPro" id="IPR013822">
    <property type="entry name" value="Signal_recog_particl_SRP54_hlx"/>
</dbReference>
<comment type="caution">
    <text evidence="11">The sequence shown here is derived from an EMBL/GenBank/DDBJ whole genome shotgun (WGS) entry which is preliminary data.</text>
</comment>
<comment type="similarity">
    <text evidence="9">Belongs to the GTP-binding SRP family. FtsY subfamily.</text>
</comment>
<comment type="catalytic activity">
    <reaction evidence="8 9">
        <text>GTP + H2O = GDP + phosphate + H(+)</text>
        <dbReference type="Rhea" id="RHEA:19669"/>
        <dbReference type="ChEBI" id="CHEBI:15377"/>
        <dbReference type="ChEBI" id="CHEBI:15378"/>
        <dbReference type="ChEBI" id="CHEBI:37565"/>
        <dbReference type="ChEBI" id="CHEBI:43474"/>
        <dbReference type="ChEBI" id="CHEBI:58189"/>
        <dbReference type="EC" id="3.6.5.4"/>
    </reaction>
</comment>
<dbReference type="InterPro" id="IPR027417">
    <property type="entry name" value="P-loop_NTPase"/>
</dbReference>
<sequence>MAIFAKLKAKLFGVKNDKYDQGLKKSRLSFTQKLKALSSKHKIVNQEYFDELEEILISADVGHKMASKIVSEINQEARKRKISQSAEINNIIIDKIFAIYTDEEVVSTKLNFNDKGLTCFLIVGVNGSGKTTTLAKLAYKLKDLGKKPLLVAADTFRAGAVEQLKLWSEKLDVAIQMPIKPQQDPGSVVFQGLEQALKNNYDVVLIDTAGRLENKVNLMQELNKINKIIKQKLGHEPDEVLLVLDATTGQNGIIQAQEFEKIVPVSAIVLTKMDGTAKGGIILAIKEYLDLPVKLVGLGEQATDLEEFDLEQYLYNLTRDLFTGADDE</sequence>
<comment type="subcellular location">
    <subcellularLocation>
        <location evidence="9">Cell membrane</location>
        <topology evidence="9">Peripheral membrane protein</topology>
        <orientation evidence="9">Cytoplasmic side</orientation>
    </subcellularLocation>
    <subcellularLocation>
        <location evidence="9">Cytoplasm</location>
    </subcellularLocation>
</comment>
<keyword evidence="12" id="KW-1185">Reference proteome</keyword>
<dbReference type="AlphaFoldDB" id="A0A846TSF0"/>
<evidence type="ECO:0000256" key="7">
    <source>
        <dbReference type="ARBA" id="ARBA00023170"/>
    </source>
</evidence>
<evidence type="ECO:0000256" key="8">
    <source>
        <dbReference type="ARBA" id="ARBA00048027"/>
    </source>
</evidence>
<comment type="function">
    <text evidence="9">Involved in targeting and insertion of nascent membrane proteins into the cytoplasmic membrane. Acts as a receptor for the complex formed by the signal recognition particle (SRP) and the ribosome-nascent chain (RNC).</text>
</comment>
<dbReference type="Pfam" id="PF00448">
    <property type="entry name" value="SRP54"/>
    <property type="match status" value="1"/>
</dbReference>
<organism evidence="11 12">
    <name type="scientific">Spiroplasma platyhelix PALS-1</name>
    <dbReference type="NCBI Taxonomy" id="1276218"/>
    <lineage>
        <taxon>Bacteria</taxon>
        <taxon>Bacillati</taxon>
        <taxon>Mycoplasmatota</taxon>
        <taxon>Mollicutes</taxon>
        <taxon>Entomoplasmatales</taxon>
        <taxon>Spiroplasmataceae</taxon>
        <taxon>Spiroplasma</taxon>
    </lineage>
</organism>
<dbReference type="GO" id="GO:0005737">
    <property type="term" value="C:cytoplasm"/>
    <property type="evidence" value="ECO:0007669"/>
    <property type="project" value="UniProtKB-SubCell"/>
</dbReference>
<dbReference type="Pfam" id="PF02881">
    <property type="entry name" value="SRP54_N"/>
    <property type="match status" value="1"/>
</dbReference>
<dbReference type="InterPro" id="IPR042101">
    <property type="entry name" value="SRP54_N_sf"/>
</dbReference>
<dbReference type="HAMAP" id="MF_00920">
    <property type="entry name" value="FtsY"/>
    <property type="match status" value="1"/>
</dbReference>
<dbReference type="SUPFAM" id="SSF52540">
    <property type="entry name" value="P-loop containing nucleoside triphosphate hydrolases"/>
    <property type="match status" value="1"/>
</dbReference>
<gene>
    <name evidence="9 11" type="primary">ftsY</name>
    <name evidence="11" type="ORF">HER12_01545</name>
</gene>
<evidence type="ECO:0000256" key="3">
    <source>
        <dbReference type="ARBA" id="ARBA00022741"/>
    </source>
</evidence>
<keyword evidence="5 9" id="KW-0342">GTP-binding</keyword>
<dbReference type="Gene3D" id="1.20.120.140">
    <property type="entry name" value="Signal recognition particle SRP54, nucleotide-binding domain"/>
    <property type="match status" value="1"/>
</dbReference>
<dbReference type="FunFam" id="3.40.50.300:FF:000053">
    <property type="entry name" value="Signal recognition particle receptor FtsY"/>
    <property type="match status" value="1"/>
</dbReference>
<comment type="subunit">
    <text evidence="9">Part of the signal recognition particle protein translocation system, which is composed of SRP and FtsY.</text>
</comment>
<dbReference type="SUPFAM" id="SSF47364">
    <property type="entry name" value="Domain of the SRP/SRP receptor G-proteins"/>
    <property type="match status" value="1"/>
</dbReference>
<dbReference type="FunFam" id="1.20.120.140:FF:000002">
    <property type="entry name" value="Signal recognition particle receptor FtsY"/>
    <property type="match status" value="1"/>
</dbReference>
<dbReference type="EMBL" id="JAAVVK010000001">
    <property type="protein sequence ID" value="NKE38435.1"/>
    <property type="molecule type" value="Genomic_DNA"/>
</dbReference>
<reference evidence="11 12" key="1">
    <citation type="submission" date="2020-04" db="EMBL/GenBank/DDBJ databases">
        <title>Complete genome sequence of Spiroplasma platyhelix ATCC 51748, an insect isolate.</title>
        <authorList>
            <person name="Green E.A."/>
            <person name="Klassen J.L."/>
        </authorList>
    </citation>
    <scope>NUCLEOTIDE SEQUENCE [LARGE SCALE GENOMIC DNA]</scope>
    <source>
        <strain evidence="11 12">PALS-1</strain>
    </source>
</reference>
<dbReference type="SMART" id="SM00962">
    <property type="entry name" value="SRP54"/>
    <property type="match status" value="1"/>
</dbReference>
<dbReference type="GO" id="GO:0005525">
    <property type="term" value="F:GTP binding"/>
    <property type="evidence" value="ECO:0007669"/>
    <property type="project" value="UniProtKB-UniRule"/>
</dbReference>
<evidence type="ECO:0000256" key="9">
    <source>
        <dbReference type="HAMAP-Rule" id="MF_00920"/>
    </source>
</evidence>
<keyword evidence="1 9" id="KW-1003">Cell membrane</keyword>
<dbReference type="InterPro" id="IPR003593">
    <property type="entry name" value="AAA+_ATPase"/>
</dbReference>
<dbReference type="Proteomes" id="UP000584587">
    <property type="component" value="Unassembled WGS sequence"/>
</dbReference>
<evidence type="ECO:0000313" key="12">
    <source>
        <dbReference type="Proteomes" id="UP000584587"/>
    </source>
</evidence>
<dbReference type="EC" id="3.6.5.4" evidence="9"/>
<dbReference type="SMART" id="SM00382">
    <property type="entry name" value="AAA"/>
    <property type="match status" value="1"/>
</dbReference>
<evidence type="ECO:0000256" key="5">
    <source>
        <dbReference type="ARBA" id="ARBA00023134"/>
    </source>
</evidence>
<keyword evidence="2 9" id="KW-0963">Cytoplasm</keyword>
<evidence type="ECO:0000259" key="10">
    <source>
        <dbReference type="PROSITE" id="PS00300"/>
    </source>
</evidence>
<name>A0A846TSF0_9MOLU</name>
<dbReference type="InterPro" id="IPR036225">
    <property type="entry name" value="SRP/SRP_N"/>
</dbReference>
<dbReference type="NCBIfam" id="TIGR00064">
    <property type="entry name" value="ftsY"/>
    <property type="match status" value="1"/>
</dbReference>
<feature type="binding site" evidence="9">
    <location>
        <begin position="124"/>
        <end position="131"/>
    </location>
    <ligand>
        <name>GTP</name>
        <dbReference type="ChEBI" id="CHEBI:37565"/>
    </ligand>
</feature>
<proteinExistence type="inferred from homology"/>
<keyword evidence="4 9" id="KW-0378">Hydrolase</keyword>
<feature type="binding site" evidence="9">
    <location>
        <begin position="271"/>
        <end position="274"/>
    </location>
    <ligand>
        <name>GTP</name>
        <dbReference type="ChEBI" id="CHEBI:37565"/>
    </ligand>
</feature>
<dbReference type="GO" id="GO:0005047">
    <property type="term" value="F:signal recognition particle binding"/>
    <property type="evidence" value="ECO:0007669"/>
    <property type="project" value="TreeGrafter"/>
</dbReference>
<dbReference type="PANTHER" id="PTHR43134:SF1">
    <property type="entry name" value="SIGNAL RECOGNITION PARTICLE RECEPTOR SUBUNIT ALPHA"/>
    <property type="match status" value="1"/>
</dbReference>
<dbReference type="InterPro" id="IPR004390">
    <property type="entry name" value="SR_rcpt_FtsY"/>
</dbReference>